<evidence type="ECO:0000256" key="5">
    <source>
        <dbReference type="ARBA" id="ARBA00022692"/>
    </source>
</evidence>
<evidence type="ECO:0000259" key="12">
    <source>
        <dbReference type="PROSITE" id="PS50111"/>
    </source>
</evidence>
<comment type="similarity">
    <text evidence="9">Belongs to the methyl-accepting chemotaxis (MCP) protein family.</text>
</comment>
<name>A0A1M7YRD8_9VIBR</name>
<dbReference type="SMART" id="SM00304">
    <property type="entry name" value="HAMP"/>
    <property type="match status" value="1"/>
</dbReference>
<dbReference type="InterPro" id="IPR024478">
    <property type="entry name" value="HlyB_4HB_MCP"/>
</dbReference>
<evidence type="ECO:0000256" key="6">
    <source>
        <dbReference type="ARBA" id="ARBA00022989"/>
    </source>
</evidence>
<dbReference type="GO" id="GO:0007165">
    <property type="term" value="P:signal transduction"/>
    <property type="evidence" value="ECO:0007669"/>
    <property type="project" value="UniProtKB-KW"/>
</dbReference>
<evidence type="ECO:0000259" key="13">
    <source>
        <dbReference type="PROSITE" id="PS50885"/>
    </source>
</evidence>
<dbReference type="Pfam" id="PF00015">
    <property type="entry name" value="MCPsignal"/>
    <property type="match status" value="1"/>
</dbReference>
<evidence type="ECO:0000256" key="7">
    <source>
        <dbReference type="ARBA" id="ARBA00023136"/>
    </source>
</evidence>
<evidence type="ECO:0000256" key="1">
    <source>
        <dbReference type="ARBA" id="ARBA00004651"/>
    </source>
</evidence>
<keyword evidence="5 11" id="KW-0812">Transmembrane</keyword>
<dbReference type="GO" id="GO:0006935">
    <property type="term" value="P:chemotaxis"/>
    <property type="evidence" value="ECO:0007669"/>
    <property type="project" value="UniProtKB-KW"/>
</dbReference>
<gene>
    <name evidence="14" type="primary">pctA_2</name>
    <name evidence="14" type="ORF">VQ7734_00911</name>
</gene>
<dbReference type="PROSITE" id="PS50111">
    <property type="entry name" value="CHEMOTAXIS_TRANSDUC_2"/>
    <property type="match status" value="1"/>
</dbReference>
<keyword evidence="6 11" id="KW-1133">Transmembrane helix</keyword>
<feature type="domain" description="HAMP" evidence="13">
    <location>
        <begin position="217"/>
        <end position="270"/>
    </location>
</feature>
<dbReference type="AlphaFoldDB" id="A0A1M7YRD8"/>
<accession>A0A1M7YRD8</accession>
<dbReference type="PRINTS" id="PR00260">
    <property type="entry name" value="CHEMTRNSDUCR"/>
</dbReference>
<dbReference type="InterPro" id="IPR003660">
    <property type="entry name" value="HAMP_dom"/>
</dbReference>
<evidence type="ECO:0000313" key="15">
    <source>
        <dbReference type="Proteomes" id="UP000184600"/>
    </source>
</evidence>
<comment type="subcellular location">
    <subcellularLocation>
        <location evidence="1">Cell membrane</location>
        <topology evidence="1">Multi-pass membrane protein</topology>
    </subcellularLocation>
</comment>
<dbReference type="SUPFAM" id="SSF58104">
    <property type="entry name" value="Methyl-accepting chemotaxis protein (MCP) signaling domain"/>
    <property type="match status" value="1"/>
</dbReference>
<proteinExistence type="inferred from homology"/>
<keyword evidence="8 10" id="KW-0807">Transducer</keyword>
<sequence>MMNNLTLRTRLIIAIFVPCLALIIIGVSSLMTMSSMQGQATQLYVNTAAPMRSVAEVLSRIPRMRVGIDMMLLQETSLRDQKGVQTRVREARTEDIPEMRKAMQEVVSAQTNPALKHRAKVLQDDFERMVSQELDPMLNAFERGDIDTAKQIYRQQYAKTYGSMRKEANNMMNDLLHQASDHYHRSQTNYQNGRQNQWLLIILALVVSFTIAWLIITRLRKRVSLLQSTMQEAAQSKSLFLRVRLEGKDELSQIGESFNQFISRVHESIQQVAQDAQELAVVAAETTQRAQQTQNNCTEQQDRTVQVATAINQLGATVAEIASNAARAADVAKEAANLSGNGRQIVHAAQEHVVELSDELTKSSDVVTALASQVEDIGLTLDTIRSISEQTNLLALNAAIEAARAGEQGRGFAVVADEVRQLANHSSSSTEEIQAVIDRLQAESRKAVGSMASGQELNAQVVNYAGSTNEALIQMNEHIDQLSEQNVQIAVATEEQSTVVEDINRNATEINQFTAETTQIAKLLNDDSVRLQALSAELKSLVGAFQL</sequence>
<dbReference type="SMART" id="SM00283">
    <property type="entry name" value="MA"/>
    <property type="match status" value="1"/>
</dbReference>
<dbReference type="PANTHER" id="PTHR32089">
    <property type="entry name" value="METHYL-ACCEPTING CHEMOTAXIS PROTEIN MCPB"/>
    <property type="match status" value="1"/>
</dbReference>
<dbReference type="Gene3D" id="1.10.287.950">
    <property type="entry name" value="Methyl-accepting chemotaxis protein"/>
    <property type="match status" value="1"/>
</dbReference>
<keyword evidence="7 11" id="KW-0472">Membrane</keyword>
<evidence type="ECO:0000256" key="11">
    <source>
        <dbReference type="SAM" id="Phobius"/>
    </source>
</evidence>
<dbReference type="FunFam" id="1.10.287.950:FF:000001">
    <property type="entry name" value="Methyl-accepting chemotaxis sensory transducer"/>
    <property type="match status" value="1"/>
</dbReference>
<protein>
    <submittedName>
        <fullName evidence="14">Methyl-accepting chemotaxis protein PctA</fullName>
    </submittedName>
</protein>
<dbReference type="GO" id="GO:0004888">
    <property type="term" value="F:transmembrane signaling receptor activity"/>
    <property type="evidence" value="ECO:0007669"/>
    <property type="project" value="InterPro"/>
</dbReference>
<keyword evidence="3" id="KW-0488">Methylation</keyword>
<dbReference type="PANTHER" id="PTHR32089:SF39">
    <property type="entry name" value="METHYL-ACCEPTING CHEMOTAXIS PROTEIN HLYB"/>
    <property type="match status" value="1"/>
</dbReference>
<dbReference type="EMBL" id="FRFG01000012">
    <property type="protein sequence ID" value="SHO55192.1"/>
    <property type="molecule type" value="Genomic_DNA"/>
</dbReference>
<organism evidence="14 15">
    <name type="scientific">Vibrio quintilis</name>
    <dbReference type="NCBI Taxonomy" id="1117707"/>
    <lineage>
        <taxon>Bacteria</taxon>
        <taxon>Pseudomonadati</taxon>
        <taxon>Pseudomonadota</taxon>
        <taxon>Gammaproteobacteria</taxon>
        <taxon>Vibrionales</taxon>
        <taxon>Vibrionaceae</taxon>
        <taxon>Vibrio</taxon>
    </lineage>
</organism>
<evidence type="ECO:0000256" key="2">
    <source>
        <dbReference type="ARBA" id="ARBA00022475"/>
    </source>
</evidence>
<dbReference type="CDD" id="cd11386">
    <property type="entry name" value="MCP_signal"/>
    <property type="match status" value="1"/>
</dbReference>
<dbReference type="Proteomes" id="UP000184600">
    <property type="component" value="Unassembled WGS sequence"/>
</dbReference>
<dbReference type="PROSITE" id="PS50885">
    <property type="entry name" value="HAMP"/>
    <property type="match status" value="1"/>
</dbReference>
<dbReference type="InterPro" id="IPR004089">
    <property type="entry name" value="MCPsignal_dom"/>
</dbReference>
<dbReference type="InterPro" id="IPR004090">
    <property type="entry name" value="Chemotax_Me-accpt_rcpt"/>
</dbReference>
<evidence type="ECO:0000256" key="3">
    <source>
        <dbReference type="ARBA" id="ARBA00022481"/>
    </source>
</evidence>
<evidence type="ECO:0000256" key="8">
    <source>
        <dbReference type="ARBA" id="ARBA00023224"/>
    </source>
</evidence>
<reference evidence="15" key="1">
    <citation type="submission" date="2016-12" db="EMBL/GenBank/DDBJ databases">
        <authorList>
            <person name="Rodrigo-Torres L."/>
            <person name="Arahal R.D."/>
            <person name="Lucena T."/>
        </authorList>
    </citation>
    <scope>NUCLEOTIDE SEQUENCE [LARGE SCALE GENOMIC DNA]</scope>
</reference>
<feature type="domain" description="Methyl-accepting transducer" evidence="12">
    <location>
        <begin position="275"/>
        <end position="511"/>
    </location>
</feature>
<keyword evidence="15" id="KW-1185">Reference proteome</keyword>
<dbReference type="Pfam" id="PF12729">
    <property type="entry name" value="4HB_MCP_1"/>
    <property type="match status" value="1"/>
</dbReference>
<keyword evidence="2" id="KW-1003">Cell membrane</keyword>
<dbReference type="STRING" id="1117707.VQ7734_00911"/>
<evidence type="ECO:0000256" key="10">
    <source>
        <dbReference type="PROSITE-ProRule" id="PRU00284"/>
    </source>
</evidence>
<feature type="transmembrane region" description="Helical" evidence="11">
    <location>
        <begin position="198"/>
        <end position="216"/>
    </location>
</feature>
<evidence type="ECO:0000256" key="9">
    <source>
        <dbReference type="ARBA" id="ARBA00029447"/>
    </source>
</evidence>
<evidence type="ECO:0000313" key="14">
    <source>
        <dbReference type="EMBL" id="SHO55192.1"/>
    </source>
</evidence>
<dbReference type="GO" id="GO:0005886">
    <property type="term" value="C:plasma membrane"/>
    <property type="evidence" value="ECO:0007669"/>
    <property type="project" value="UniProtKB-SubCell"/>
</dbReference>
<keyword evidence="4" id="KW-0145">Chemotaxis</keyword>
<evidence type="ECO:0000256" key="4">
    <source>
        <dbReference type="ARBA" id="ARBA00022500"/>
    </source>
</evidence>